<dbReference type="GO" id="GO:0006362">
    <property type="term" value="P:transcription elongation by RNA polymerase I"/>
    <property type="evidence" value="ECO:0007669"/>
    <property type="project" value="TreeGrafter"/>
</dbReference>
<dbReference type="Pfam" id="PF13656">
    <property type="entry name" value="RNA_pol_L_2"/>
    <property type="match status" value="1"/>
</dbReference>
<organism evidence="6 7">
    <name type="scientific">Diatraea saccharalis</name>
    <name type="common">sugarcane borer</name>
    <dbReference type="NCBI Taxonomy" id="40085"/>
    <lineage>
        <taxon>Eukaryota</taxon>
        <taxon>Metazoa</taxon>
        <taxon>Ecdysozoa</taxon>
        <taxon>Arthropoda</taxon>
        <taxon>Hexapoda</taxon>
        <taxon>Insecta</taxon>
        <taxon>Pterygota</taxon>
        <taxon>Neoptera</taxon>
        <taxon>Endopterygota</taxon>
        <taxon>Lepidoptera</taxon>
        <taxon>Glossata</taxon>
        <taxon>Ditrysia</taxon>
        <taxon>Pyraloidea</taxon>
        <taxon>Crambidae</taxon>
        <taxon>Crambinae</taxon>
        <taxon>Diatraea</taxon>
    </lineage>
</organism>
<feature type="region of interest" description="Disordered" evidence="4">
    <location>
        <begin position="1"/>
        <end position="21"/>
    </location>
</feature>
<dbReference type="Gene3D" id="3.30.1360.10">
    <property type="entry name" value="RNA polymerase, RBP11-like subunit"/>
    <property type="match status" value="1"/>
</dbReference>
<dbReference type="SUPFAM" id="SSF55257">
    <property type="entry name" value="RBP11-like subunits of RNA polymerase"/>
    <property type="match status" value="1"/>
</dbReference>
<dbReference type="Proteomes" id="UP001153714">
    <property type="component" value="Chromosome 4"/>
</dbReference>
<name>A0A9N9WEN8_9NEOP</name>
<keyword evidence="1" id="KW-0240">DNA-directed RNA polymerase</keyword>
<protein>
    <recommendedName>
        <fullName evidence="5">DNA-directed RNA polymerase RBP11-like dimerisation domain-containing protein</fullName>
    </recommendedName>
</protein>
<dbReference type="InterPro" id="IPR009025">
    <property type="entry name" value="RBP11-like_dimer"/>
</dbReference>
<keyword evidence="2" id="KW-0804">Transcription</keyword>
<evidence type="ECO:0000256" key="4">
    <source>
        <dbReference type="SAM" id="MobiDB-lite"/>
    </source>
</evidence>
<proteinExistence type="inferred from homology"/>
<reference evidence="6" key="1">
    <citation type="submission" date="2021-12" db="EMBL/GenBank/DDBJ databases">
        <authorList>
            <person name="King R."/>
        </authorList>
    </citation>
    <scope>NUCLEOTIDE SEQUENCE</scope>
</reference>
<dbReference type="GO" id="GO:0046983">
    <property type="term" value="F:protein dimerization activity"/>
    <property type="evidence" value="ECO:0007669"/>
    <property type="project" value="InterPro"/>
</dbReference>
<gene>
    <name evidence="6" type="ORF">DIATSA_LOCUS9404</name>
</gene>
<accession>A0A9N9WEN8</accession>
<evidence type="ECO:0000313" key="6">
    <source>
        <dbReference type="EMBL" id="CAG9791815.1"/>
    </source>
</evidence>
<evidence type="ECO:0000259" key="5">
    <source>
        <dbReference type="Pfam" id="PF13656"/>
    </source>
</evidence>
<evidence type="ECO:0000256" key="3">
    <source>
        <dbReference type="ARBA" id="ARBA00025751"/>
    </source>
</evidence>
<feature type="domain" description="DNA-directed RNA polymerase RBP11-like dimerisation" evidence="5">
    <location>
        <begin position="66"/>
        <end position="114"/>
    </location>
</feature>
<dbReference type="AlphaFoldDB" id="A0A9N9WEN8"/>
<reference evidence="6" key="2">
    <citation type="submission" date="2022-10" db="EMBL/GenBank/DDBJ databases">
        <authorList>
            <consortium name="ENA_rothamsted_submissions"/>
            <consortium name="culmorum"/>
            <person name="King R."/>
        </authorList>
    </citation>
    <scope>NUCLEOTIDE SEQUENCE</scope>
</reference>
<dbReference type="PANTHER" id="PTHR13946:SF28">
    <property type="entry name" value="DNA-DIRECTED RNA POLYMERASES I AND III SUBUNIT RPAC2"/>
    <property type="match status" value="1"/>
</dbReference>
<dbReference type="PANTHER" id="PTHR13946">
    <property type="entry name" value="DNA-DIRECTED RNA POLYMERASE I,II,III"/>
    <property type="match status" value="1"/>
</dbReference>
<keyword evidence="7" id="KW-1185">Reference proteome</keyword>
<sequence length="127" mass="14953">MHGVRNASLHQKDADDARDSTCPRARRWLRASEENDTDKKLPIRVSKENDLYHHHTCHDRSIFNVCEDVDFCGYTVPHPAESKMHFRIQSREIPALEILKRGLKDLQRVCDHTIDLFEKEVKDFTRN</sequence>
<dbReference type="GO" id="GO:0003899">
    <property type="term" value="F:DNA-directed RNA polymerase activity"/>
    <property type="evidence" value="ECO:0007669"/>
    <property type="project" value="TreeGrafter"/>
</dbReference>
<evidence type="ECO:0000256" key="1">
    <source>
        <dbReference type="ARBA" id="ARBA00022478"/>
    </source>
</evidence>
<dbReference type="GO" id="GO:0006383">
    <property type="term" value="P:transcription by RNA polymerase III"/>
    <property type="evidence" value="ECO:0007669"/>
    <property type="project" value="TreeGrafter"/>
</dbReference>
<dbReference type="OrthoDB" id="510325at2759"/>
<comment type="similarity">
    <text evidence="3">Belongs to the archaeal Rpo11/eukaryotic RPB11/RPC19 RNA polymerase subunit family.</text>
</comment>
<dbReference type="EMBL" id="OU893335">
    <property type="protein sequence ID" value="CAG9791815.1"/>
    <property type="molecule type" value="Genomic_DNA"/>
</dbReference>
<evidence type="ECO:0000256" key="2">
    <source>
        <dbReference type="ARBA" id="ARBA00023163"/>
    </source>
</evidence>
<dbReference type="GO" id="GO:0005736">
    <property type="term" value="C:RNA polymerase I complex"/>
    <property type="evidence" value="ECO:0007669"/>
    <property type="project" value="TreeGrafter"/>
</dbReference>
<dbReference type="InterPro" id="IPR036603">
    <property type="entry name" value="RBP11-like"/>
</dbReference>
<evidence type="ECO:0000313" key="7">
    <source>
        <dbReference type="Proteomes" id="UP001153714"/>
    </source>
</evidence>
<feature type="compositionally biased region" description="Basic and acidic residues" evidence="4">
    <location>
        <begin position="10"/>
        <end position="21"/>
    </location>
</feature>
<dbReference type="GO" id="GO:0005666">
    <property type="term" value="C:RNA polymerase III complex"/>
    <property type="evidence" value="ECO:0007669"/>
    <property type="project" value="TreeGrafter"/>
</dbReference>